<dbReference type="PANTHER" id="PTHR30121">
    <property type="entry name" value="UNCHARACTERIZED PROTEIN YJGR-RELATED"/>
    <property type="match status" value="1"/>
</dbReference>
<dbReference type="RefSeq" id="WP_369344198.1">
    <property type="nucleotide sequence ID" value="NZ_CP129674.1"/>
</dbReference>
<dbReference type="EMBL" id="CP129674">
    <property type="protein sequence ID" value="XDS44623.1"/>
    <property type="molecule type" value="Genomic_DNA"/>
</dbReference>
<dbReference type="PANTHER" id="PTHR30121:SF6">
    <property type="entry name" value="SLR6007 PROTEIN"/>
    <property type="match status" value="1"/>
</dbReference>
<dbReference type="InterPro" id="IPR043964">
    <property type="entry name" value="P-loop_TraG"/>
</dbReference>
<sequence length="838" mass="93347">MQTNTEDWTQAAQQISETQESRGRIKRRRRKTSKSADTHLSAKGHIRHVTGYDDVSRGVWSAAPKRTGDVIGYKAMKPDGIAYLGSDEWSLTMSMSDINYVASAQDTKEALVDQWAKFINSFGAGTRIQENVINRVLDEADVTDLVQKPLTGDRFDEWREDFNRIATNKLRSGSGKSVVTEKYLTVTVRESDAEKASAALSRAYGEIQGMLSAMDGCRMERLDRTQRLALLSHLMRPGEVPSFTEDDFAAARKSMHTKDYIAPWAIKLDADGKGCELMNGSGSSHHTVLWVRDYPRWLSDSLIGDLTAIKSDLNISLHVEPFDQADGMGMLNRQIAEFEMQVMTEQKKARRAHYDETMIPHRLTEGLDEATQLREELEQSNQKILSTVLIIGITGITKEDCDQVTEEVMTAIRKHSCQAERATFMMLDGISTELPIGVRALPMRRTMTTASTAVIIPFTTQELLAPHGNWYGINSQSGNVILADRTQEMNGNGFILGTTGSGKSQSAKMEITNVFLSHPHDDIIIIDPEHEYPPLIKAYGGTTIQIHAGSTDTVNPMDISLESGMADGDAIHEKSDFILQMISALVGGKEGLTATQKSLIDRGAVKLYRTHAAAAHDGVPMVQPTLLDLQKSLQDSESAEGHELAGALDLYTTGSLNLFAHQTNVQVDNRLVSWDISSLGNELKTFGMMVVLDQIWRRTAYNRKRGRRTWLYIDEFHLLFSNKFSSEYFRSLYKRARKWGLIPTGITQNIDELLSNDDARLMLANSNFLYLLKQNATDADTLCDLLHFSDEQRRSFTNIPAGCGLIRCGSATVPVDGRIPTTSGLYRLFSTKFGESES</sequence>
<feature type="compositionally biased region" description="Polar residues" evidence="1">
    <location>
        <begin position="1"/>
        <end position="18"/>
    </location>
</feature>
<dbReference type="KEGG" id="baqk:QN215_00305"/>
<feature type="region of interest" description="Disordered" evidence="1">
    <location>
        <begin position="1"/>
        <end position="42"/>
    </location>
</feature>
<dbReference type="InterPro" id="IPR027417">
    <property type="entry name" value="P-loop_NTPase"/>
</dbReference>
<dbReference type="CDD" id="cd01127">
    <property type="entry name" value="TrwB_TraG_TraD_VirD4"/>
    <property type="match status" value="1"/>
</dbReference>
<evidence type="ECO:0000313" key="3">
    <source>
        <dbReference type="EMBL" id="XDS44623.1"/>
    </source>
</evidence>
<feature type="compositionally biased region" description="Basic residues" evidence="1">
    <location>
        <begin position="24"/>
        <end position="33"/>
    </location>
</feature>
<reference evidence="3" key="1">
    <citation type="submission" date="2023-07" db="EMBL/GenBank/DDBJ databases">
        <title>Bifidobacterium aquikefiriaerophilum sp. nov. and Bifidobacterium eccum sp. nov., isolated from water kefir.</title>
        <authorList>
            <person name="Breselge S."/>
            <person name="Bellassi P."/>
            <person name="Barcenilla C."/>
            <person name="Alvarez-Ordonez A."/>
            <person name="Morelli L."/>
            <person name="Cotter P.D."/>
        </authorList>
    </citation>
    <scope>NUCLEOTIDE SEQUENCE</scope>
    <source>
        <strain evidence="3">WK041_4_12</strain>
    </source>
</reference>
<dbReference type="SUPFAM" id="SSF52540">
    <property type="entry name" value="P-loop containing nucleoside triphosphate hydrolases"/>
    <property type="match status" value="1"/>
</dbReference>
<dbReference type="AlphaFoldDB" id="A0AB39U727"/>
<dbReference type="InterPro" id="IPR051162">
    <property type="entry name" value="T4SS_component"/>
</dbReference>
<name>A0AB39U727_9BIFI</name>
<dbReference type="NCBIfam" id="NF045971">
    <property type="entry name" value="conju_CD1110"/>
    <property type="match status" value="1"/>
</dbReference>
<evidence type="ECO:0000259" key="2">
    <source>
        <dbReference type="Pfam" id="PF19044"/>
    </source>
</evidence>
<proteinExistence type="predicted"/>
<dbReference type="Gene3D" id="3.40.50.300">
    <property type="entry name" value="P-loop containing nucleotide triphosphate hydrolases"/>
    <property type="match status" value="1"/>
</dbReference>
<accession>A0AB39U727</accession>
<feature type="domain" description="TraG P-loop" evidence="2">
    <location>
        <begin position="487"/>
        <end position="794"/>
    </location>
</feature>
<gene>
    <name evidence="3" type="ORF">QN215_00305</name>
</gene>
<evidence type="ECO:0000256" key="1">
    <source>
        <dbReference type="SAM" id="MobiDB-lite"/>
    </source>
</evidence>
<organism evidence="3">
    <name type="scientific">Bifidobacterium aquikefiricola</name>
    <dbReference type="NCBI Taxonomy" id="3059038"/>
    <lineage>
        <taxon>Bacteria</taxon>
        <taxon>Bacillati</taxon>
        <taxon>Actinomycetota</taxon>
        <taxon>Actinomycetes</taxon>
        <taxon>Bifidobacteriales</taxon>
        <taxon>Bifidobacteriaceae</taxon>
        <taxon>Bifidobacterium</taxon>
    </lineage>
</organism>
<dbReference type="Pfam" id="PF19044">
    <property type="entry name" value="P-loop_TraG"/>
    <property type="match status" value="1"/>
</dbReference>
<dbReference type="Gene3D" id="1.10.8.730">
    <property type="match status" value="1"/>
</dbReference>
<protein>
    <submittedName>
        <fullName evidence="3">Type IV secretion system protein VirB4</fullName>
    </submittedName>
</protein>